<reference evidence="2 3" key="1">
    <citation type="submission" date="2014-10" db="EMBL/GenBank/DDBJ databases">
        <title>Draft genome sequence of Pseudomonas chlororaphis EA105.</title>
        <authorList>
            <person name="McCully L.M."/>
            <person name="Bitzer A.S."/>
            <person name="Spence C."/>
            <person name="Bais H."/>
            <person name="Silby M.W."/>
        </authorList>
    </citation>
    <scope>NUCLEOTIDE SEQUENCE [LARGE SCALE GENOMIC DNA]</scope>
    <source>
        <strain evidence="2 3">EA105</strain>
    </source>
</reference>
<dbReference type="OrthoDB" id="6905559at2"/>
<feature type="transmembrane region" description="Helical" evidence="1">
    <location>
        <begin position="42"/>
        <end position="64"/>
    </location>
</feature>
<feature type="transmembrane region" description="Helical" evidence="1">
    <location>
        <begin position="18"/>
        <end position="36"/>
    </location>
</feature>
<evidence type="ECO:0000256" key="1">
    <source>
        <dbReference type="SAM" id="Phobius"/>
    </source>
</evidence>
<dbReference type="Proteomes" id="UP000030564">
    <property type="component" value="Unassembled WGS sequence"/>
</dbReference>
<comment type="caution">
    <text evidence="2">The sequence shown here is derived from an EMBL/GenBank/DDBJ whole genome shotgun (WGS) entry which is preliminary data.</text>
</comment>
<keyword evidence="1" id="KW-1133">Transmembrane helix</keyword>
<dbReference type="EMBL" id="JSFK01000023">
    <property type="protein sequence ID" value="KHA71423.1"/>
    <property type="molecule type" value="Genomic_DNA"/>
</dbReference>
<sequence>MLTLFESPLNVLHLSSKVLVAGLTMLLAGIYGAYLYNGQMPIALLVAMHSLTILGPTLIKIGYVMRLLAQYRIRGPETTVEACLQAIAV</sequence>
<protein>
    <submittedName>
        <fullName evidence="2">Transmembrane sensor/regulator PpyR</fullName>
    </submittedName>
</protein>
<evidence type="ECO:0000313" key="2">
    <source>
        <dbReference type="EMBL" id="KHA71423.1"/>
    </source>
</evidence>
<keyword evidence="1" id="KW-0472">Membrane</keyword>
<keyword evidence="1 2" id="KW-0812">Transmembrane</keyword>
<organism evidence="2 3">
    <name type="scientific">Pseudomonas chlororaphis</name>
    <dbReference type="NCBI Taxonomy" id="587753"/>
    <lineage>
        <taxon>Bacteria</taxon>
        <taxon>Pseudomonadati</taxon>
        <taxon>Pseudomonadota</taxon>
        <taxon>Gammaproteobacteria</taxon>
        <taxon>Pseudomonadales</taxon>
        <taxon>Pseudomonadaceae</taxon>
        <taxon>Pseudomonas</taxon>
    </lineage>
</organism>
<dbReference type="AlphaFoldDB" id="A0A0A6D6M9"/>
<proteinExistence type="predicted"/>
<evidence type="ECO:0000313" key="3">
    <source>
        <dbReference type="Proteomes" id="UP000030564"/>
    </source>
</evidence>
<accession>A0A0A6D6M9</accession>
<name>A0A0A6D6M9_9PSED</name>
<dbReference type="PATRIC" id="fig|587753.9.peg.2892"/>
<gene>
    <name evidence="2" type="ORF">NZ35_21205</name>
</gene>